<keyword evidence="5" id="KW-0539">Nucleus</keyword>
<evidence type="ECO:0000256" key="3">
    <source>
        <dbReference type="ARBA" id="ARBA00022989"/>
    </source>
</evidence>
<dbReference type="GO" id="GO:0034399">
    <property type="term" value="C:nuclear periphery"/>
    <property type="evidence" value="ECO:0007669"/>
    <property type="project" value="TreeGrafter"/>
</dbReference>
<comment type="subcellular location">
    <subcellularLocation>
        <location evidence="1">Nucleus membrane</location>
    </subcellularLocation>
</comment>
<evidence type="ECO:0000256" key="5">
    <source>
        <dbReference type="ARBA" id="ARBA00023242"/>
    </source>
</evidence>
<reference evidence="9" key="1">
    <citation type="submission" date="2008-06" db="EMBL/GenBank/DDBJ databases">
        <title>Characterization of the genes encoding the histones of microsporidian: Nosema bombycis.</title>
        <authorList>
            <person name="Yang L."/>
            <person name="Pan G.Q."/>
            <person name="Zhou Z.Y."/>
            <person name="Li T."/>
            <person name="Li Y.H."/>
            <person name="Tao M.L."/>
        </authorList>
    </citation>
    <scope>NUCLEOTIDE SEQUENCE</scope>
    <source>
        <strain evidence="9">CQ1</strain>
    </source>
</reference>
<dbReference type="OMA" id="KAYEWLG"/>
<evidence type="ECO:0000313" key="9">
    <source>
        <dbReference type="EMBL" id="ACJ24175.1"/>
    </source>
</evidence>
<dbReference type="PANTHER" id="PTHR47808">
    <property type="entry name" value="INNER NUCLEAR MEMBRANE PROTEIN HEH2-RELATED"/>
    <property type="match status" value="1"/>
</dbReference>
<evidence type="ECO:0000256" key="6">
    <source>
        <dbReference type="SAM" id="Phobius"/>
    </source>
</evidence>
<dbReference type="Pfam" id="PF12949">
    <property type="entry name" value="HeH"/>
    <property type="match status" value="1"/>
</dbReference>
<keyword evidence="4 6" id="KW-0472">Membrane</keyword>
<feature type="transmembrane region" description="Helical" evidence="6">
    <location>
        <begin position="396"/>
        <end position="414"/>
    </location>
</feature>
<name>D8KY48_NOSBO</name>
<feature type="domain" description="Man1/Src1-like C-terminal" evidence="7">
    <location>
        <begin position="252"/>
        <end position="500"/>
    </location>
</feature>
<evidence type="ECO:0000259" key="7">
    <source>
        <dbReference type="Pfam" id="PF09402"/>
    </source>
</evidence>
<dbReference type="AlphaFoldDB" id="D8KY48"/>
<dbReference type="InterPro" id="IPR025856">
    <property type="entry name" value="HeH/LEM_domain"/>
</dbReference>
<protein>
    <submittedName>
        <fullName evidence="9">Histone H1</fullName>
    </submittedName>
</protein>
<keyword evidence="2 6" id="KW-0812">Transmembrane</keyword>
<dbReference type="VEuPathDB" id="MicrosporidiaDB:NBO_16g0036"/>
<dbReference type="InterPro" id="IPR044780">
    <property type="entry name" value="Heh2/Src1"/>
</dbReference>
<dbReference type="Pfam" id="PF09402">
    <property type="entry name" value="MSC"/>
    <property type="match status" value="1"/>
</dbReference>
<evidence type="ECO:0000256" key="1">
    <source>
        <dbReference type="ARBA" id="ARBA00004126"/>
    </source>
</evidence>
<dbReference type="CDD" id="cd12935">
    <property type="entry name" value="LEM_like"/>
    <property type="match status" value="1"/>
</dbReference>
<dbReference type="GO" id="GO:0005783">
    <property type="term" value="C:endoplasmic reticulum"/>
    <property type="evidence" value="ECO:0007669"/>
    <property type="project" value="TreeGrafter"/>
</dbReference>
<dbReference type="GO" id="GO:0003682">
    <property type="term" value="F:chromatin binding"/>
    <property type="evidence" value="ECO:0007669"/>
    <property type="project" value="InterPro"/>
</dbReference>
<dbReference type="PANTHER" id="PTHR47808:SF2">
    <property type="entry name" value="LEM DOMAIN-CONTAINING PROTEIN 2"/>
    <property type="match status" value="1"/>
</dbReference>
<evidence type="ECO:0000256" key="4">
    <source>
        <dbReference type="ARBA" id="ARBA00023136"/>
    </source>
</evidence>
<keyword evidence="3 6" id="KW-1133">Transmembrane helix</keyword>
<organism evidence="9">
    <name type="scientific">Nosema bombycis</name>
    <name type="common">Microsporidian parasite</name>
    <name type="synonym">Pebrine of silkworm</name>
    <dbReference type="NCBI Taxonomy" id="27978"/>
    <lineage>
        <taxon>Eukaryota</taxon>
        <taxon>Fungi</taxon>
        <taxon>Fungi incertae sedis</taxon>
        <taxon>Microsporidia</taxon>
        <taxon>Nosematidae</taxon>
        <taxon>Nosema</taxon>
    </lineage>
</organism>
<sequence>MDDDYLRKDFDIGKLTIPKIKKILIENGITEFPTRAKKDQLIEIFKENIGLIRKKKKEEKKKEESRSKNIYQEGRSSIIELEVNKRDGEGGEYTSGRYGDKDVKGGKDVDIKDVKGDIKDHKDQKGEKFISINKQTPSQTILPHPSPPSHNSSFLDSLTAHLRSTSRRRKSLEDIGKDKGKVIVDVDSGVSDTLFFNSQNDINKKDDKRLIIPSPNHTPSKSRSLYFLLIPSLLLLIPLYFLLPYCTNGDLICLPPPKNGKVINGKLICDNGFILKKSFLREKCIKDSKEIRMLKKINSIINELEILKGDYKYGLVKDYKKKISEVIGDGREGNDKDTRDINKEHPKKGIQDKEYINSIIEILRHSSKVKFDKDLIYAVNHKITLKSFIRHYSLKAFYLLLLISLITLIFYIFYKRRQGILEKKYSSQKIVKEILNILLRQLIISSKNTRFPGFVYVDHLKDVFLVEKGLWEMVKENVEKNSNVKKGEIENKETWEWVGPYVENGV</sequence>
<evidence type="ECO:0000259" key="8">
    <source>
        <dbReference type="Pfam" id="PF12949"/>
    </source>
</evidence>
<feature type="transmembrane region" description="Helical" evidence="6">
    <location>
        <begin position="225"/>
        <end position="243"/>
    </location>
</feature>
<feature type="domain" description="HeH/LEM" evidence="8">
    <location>
        <begin position="14"/>
        <end position="47"/>
    </location>
</feature>
<dbReference type="GO" id="GO:0005637">
    <property type="term" value="C:nuclear inner membrane"/>
    <property type="evidence" value="ECO:0007669"/>
    <property type="project" value="InterPro"/>
</dbReference>
<dbReference type="EMBL" id="EU848482">
    <property type="protein sequence ID" value="ACJ24175.1"/>
    <property type="molecule type" value="Genomic_DNA"/>
</dbReference>
<evidence type="ECO:0000256" key="2">
    <source>
        <dbReference type="ARBA" id="ARBA00022692"/>
    </source>
</evidence>
<dbReference type="GO" id="GO:0071763">
    <property type="term" value="P:nuclear membrane organization"/>
    <property type="evidence" value="ECO:0007669"/>
    <property type="project" value="TreeGrafter"/>
</dbReference>
<dbReference type="InterPro" id="IPR018996">
    <property type="entry name" value="Man1/Src1-like_C"/>
</dbReference>
<proteinExistence type="predicted"/>
<accession>D8KY48</accession>